<dbReference type="InterPro" id="IPR002859">
    <property type="entry name" value="PKD/REJ-like"/>
</dbReference>
<keyword evidence="3" id="KW-0677">Repeat</keyword>
<evidence type="ECO:0000313" key="7">
    <source>
        <dbReference type="EMBL" id="RNA09695.1"/>
    </source>
</evidence>
<evidence type="ECO:0000259" key="6">
    <source>
        <dbReference type="Pfam" id="PF02010"/>
    </source>
</evidence>
<dbReference type="GO" id="GO:0005261">
    <property type="term" value="F:monoatomic cation channel activity"/>
    <property type="evidence" value="ECO:0007669"/>
    <property type="project" value="TreeGrafter"/>
</dbReference>
<dbReference type="EMBL" id="REGN01006392">
    <property type="protein sequence ID" value="RNA09695.1"/>
    <property type="molecule type" value="Genomic_DNA"/>
</dbReference>
<gene>
    <name evidence="7" type="ORF">BpHYR1_050212</name>
</gene>
<feature type="domain" description="PKD/REJ-like" evidence="6">
    <location>
        <begin position="183"/>
        <end position="399"/>
    </location>
</feature>
<evidence type="ECO:0000256" key="1">
    <source>
        <dbReference type="ARBA" id="ARBA00004370"/>
    </source>
</evidence>
<dbReference type="GO" id="GO:0005886">
    <property type="term" value="C:plasma membrane"/>
    <property type="evidence" value="ECO:0007669"/>
    <property type="project" value="TreeGrafter"/>
</dbReference>
<sequence length="485" mass="55941">MLENQVVITIRNNLFSKSYRAMIKPVSSIKGLTPIIDNTVTGKNELKTLRFSFESLGEPSCSLITQDTNGFKNFLFTIGSDQDTCRAYYPYIEFKEKYQIAESKIWIFTFLLKEIGLVNIEAFIKNEYSSASISSSITVSNFDCNRPQVEIENRSSFFYHPRIIPRSKRFSIVGITKINCKLSLQNIRQWTLFSVKESNGEVIQQISIVSNPTSSFSELVIPSKILPFGLYKFVFKVKMLGQNIDLTAFQVEIDTYVKIVPSGIVVQVFPGGMTKIRRGIDQNIILDPTFYSYDLDSVFPIKNLKFKYFCSIFENGILVKSPQISLDKSIDLSSIKSDFQRYSNNSCFDSAELFSFDITSNVLNIPARGLSYVPSRQYMFTIMTSYLQKNYSQNVFLEIDSYSNVPVINIRCKFIKECSPHENYLLVNPISKLMITGECESGCEYINSFEYEYRIFKRWIISDLDNREKWQLCFIWKRANIKGNI</sequence>
<accession>A0A3M7QFH7</accession>
<dbReference type="Proteomes" id="UP000276133">
    <property type="component" value="Unassembled WGS sequence"/>
</dbReference>
<keyword evidence="5" id="KW-0472">Membrane</keyword>
<evidence type="ECO:0000313" key="8">
    <source>
        <dbReference type="Proteomes" id="UP000276133"/>
    </source>
</evidence>
<name>A0A3M7QFH7_BRAPC</name>
<dbReference type="Pfam" id="PF02010">
    <property type="entry name" value="REJ"/>
    <property type="match status" value="1"/>
</dbReference>
<dbReference type="OrthoDB" id="10040113at2759"/>
<keyword evidence="4" id="KW-1133">Transmembrane helix</keyword>
<dbReference type="PANTHER" id="PTHR46730:SF1">
    <property type="entry name" value="PLAT DOMAIN-CONTAINING PROTEIN"/>
    <property type="match status" value="1"/>
</dbReference>
<dbReference type="GO" id="GO:0006816">
    <property type="term" value="P:calcium ion transport"/>
    <property type="evidence" value="ECO:0007669"/>
    <property type="project" value="TreeGrafter"/>
</dbReference>
<keyword evidence="2" id="KW-0812">Transmembrane</keyword>
<dbReference type="AlphaFoldDB" id="A0A3M7QFH7"/>
<protein>
    <submittedName>
        <fullName evidence="7">Polycystin-1-like isoform X2</fullName>
    </submittedName>
</protein>
<organism evidence="7 8">
    <name type="scientific">Brachionus plicatilis</name>
    <name type="common">Marine rotifer</name>
    <name type="synonym">Brachionus muelleri</name>
    <dbReference type="NCBI Taxonomy" id="10195"/>
    <lineage>
        <taxon>Eukaryota</taxon>
        <taxon>Metazoa</taxon>
        <taxon>Spiralia</taxon>
        <taxon>Gnathifera</taxon>
        <taxon>Rotifera</taxon>
        <taxon>Eurotatoria</taxon>
        <taxon>Monogononta</taxon>
        <taxon>Pseudotrocha</taxon>
        <taxon>Ploima</taxon>
        <taxon>Brachionidae</taxon>
        <taxon>Brachionus</taxon>
    </lineage>
</organism>
<keyword evidence="8" id="KW-1185">Reference proteome</keyword>
<reference evidence="7 8" key="1">
    <citation type="journal article" date="2018" name="Sci. Rep.">
        <title>Genomic signatures of local adaptation to the degree of environmental predictability in rotifers.</title>
        <authorList>
            <person name="Franch-Gras L."/>
            <person name="Hahn C."/>
            <person name="Garcia-Roger E.M."/>
            <person name="Carmona M.J."/>
            <person name="Serra M."/>
            <person name="Gomez A."/>
        </authorList>
    </citation>
    <scope>NUCLEOTIDE SEQUENCE [LARGE SCALE GENOMIC DNA]</scope>
    <source>
        <strain evidence="7">HYR1</strain>
    </source>
</reference>
<evidence type="ECO:0000256" key="2">
    <source>
        <dbReference type="ARBA" id="ARBA00022692"/>
    </source>
</evidence>
<evidence type="ECO:0000256" key="3">
    <source>
        <dbReference type="ARBA" id="ARBA00022737"/>
    </source>
</evidence>
<dbReference type="PANTHER" id="PTHR46730">
    <property type="entry name" value="POLYCYSTIN-1"/>
    <property type="match status" value="1"/>
</dbReference>
<evidence type="ECO:0000256" key="5">
    <source>
        <dbReference type="ARBA" id="ARBA00023136"/>
    </source>
</evidence>
<evidence type="ECO:0000256" key="4">
    <source>
        <dbReference type="ARBA" id="ARBA00022989"/>
    </source>
</evidence>
<comment type="subcellular location">
    <subcellularLocation>
        <location evidence="1">Membrane</location>
    </subcellularLocation>
</comment>
<comment type="caution">
    <text evidence="7">The sequence shown here is derived from an EMBL/GenBank/DDBJ whole genome shotgun (WGS) entry which is preliminary data.</text>
</comment>
<proteinExistence type="predicted"/>